<evidence type="ECO:0000256" key="5">
    <source>
        <dbReference type="ARBA" id="ARBA00023163"/>
    </source>
</evidence>
<dbReference type="InterPro" id="IPR036390">
    <property type="entry name" value="WH_DNA-bd_sf"/>
</dbReference>
<dbReference type="KEGG" id="ncb:C0V82_16500"/>
<gene>
    <name evidence="7" type="ORF">C0V82_16500</name>
</gene>
<keyword evidence="4" id="KW-0010">Activator</keyword>
<dbReference type="PANTHER" id="PTHR30346:SF26">
    <property type="entry name" value="HYDROGEN PEROXIDE-INDUCIBLE GENES ACTIVATOR"/>
    <property type="match status" value="1"/>
</dbReference>
<comment type="similarity">
    <text evidence="1">Belongs to the LysR transcriptional regulatory family.</text>
</comment>
<organism evidence="7 8">
    <name type="scientific">Niveispirillum cyanobacteriorum</name>
    <dbReference type="NCBI Taxonomy" id="1612173"/>
    <lineage>
        <taxon>Bacteria</taxon>
        <taxon>Pseudomonadati</taxon>
        <taxon>Pseudomonadota</taxon>
        <taxon>Alphaproteobacteria</taxon>
        <taxon>Rhodospirillales</taxon>
        <taxon>Azospirillaceae</taxon>
        <taxon>Niveispirillum</taxon>
    </lineage>
</organism>
<dbReference type="GO" id="GO:0032993">
    <property type="term" value="C:protein-DNA complex"/>
    <property type="evidence" value="ECO:0007669"/>
    <property type="project" value="TreeGrafter"/>
</dbReference>
<evidence type="ECO:0000256" key="4">
    <source>
        <dbReference type="ARBA" id="ARBA00023159"/>
    </source>
</evidence>
<evidence type="ECO:0000256" key="2">
    <source>
        <dbReference type="ARBA" id="ARBA00023015"/>
    </source>
</evidence>
<keyword evidence="8" id="KW-1185">Reference proteome</keyword>
<evidence type="ECO:0000256" key="3">
    <source>
        <dbReference type="ARBA" id="ARBA00023125"/>
    </source>
</evidence>
<keyword evidence="2" id="KW-0805">Transcription regulation</keyword>
<name>A0A2K9NIE6_9PROT</name>
<feature type="domain" description="HTH lysR-type" evidence="6">
    <location>
        <begin position="1"/>
        <end position="58"/>
    </location>
</feature>
<dbReference type="GO" id="GO:0003700">
    <property type="term" value="F:DNA-binding transcription factor activity"/>
    <property type="evidence" value="ECO:0007669"/>
    <property type="project" value="InterPro"/>
</dbReference>
<keyword evidence="5" id="KW-0804">Transcription</keyword>
<dbReference type="CDD" id="cd08411">
    <property type="entry name" value="PBP2_OxyR"/>
    <property type="match status" value="1"/>
</dbReference>
<dbReference type="OrthoDB" id="9775392at2"/>
<dbReference type="Pfam" id="PF03466">
    <property type="entry name" value="LysR_substrate"/>
    <property type="match status" value="1"/>
</dbReference>
<dbReference type="FunFam" id="1.10.10.10:FF:000001">
    <property type="entry name" value="LysR family transcriptional regulator"/>
    <property type="match status" value="1"/>
</dbReference>
<dbReference type="PROSITE" id="PS50931">
    <property type="entry name" value="HTH_LYSR"/>
    <property type="match status" value="1"/>
</dbReference>
<accession>A0A2K9NIE6</accession>
<dbReference type="RefSeq" id="WP_102114351.1">
    <property type="nucleotide sequence ID" value="NZ_BMGN01000006.1"/>
</dbReference>
<evidence type="ECO:0000259" key="6">
    <source>
        <dbReference type="PROSITE" id="PS50931"/>
    </source>
</evidence>
<dbReference type="InterPro" id="IPR036388">
    <property type="entry name" value="WH-like_DNA-bd_sf"/>
</dbReference>
<sequence length="297" mass="31872">MNLRDLRYVIAVADHRHFGRAAEACHVSQPTLSGQLRKLEEMLGMTLFERTNKSVVPTPAAEQILPLARAAVENADAIAALAKGWRDPLAGSLRLGVIPTLGPYLMPRVLGPLKQHYPNLDLMLWEDITDNLLTRLRRHELDAALLATDVTEDGIVDIPLFDEPFLLVIPEAHPLSGEGQVSSAQLENVEMLVLADGHCLRDQALAACKQPGGGRADLRATSLEMLLNMVAAGYGCTLAPAVAVAGRASPVSGTVTRPLTPGTAGRTVRLAFRETFPRRTAVEAVAAVIRTLHPGGT</sequence>
<dbReference type="PRINTS" id="PR00039">
    <property type="entry name" value="HTHLYSR"/>
</dbReference>
<evidence type="ECO:0000313" key="8">
    <source>
        <dbReference type="Proteomes" id="UP000234752"/>
    </source>
</evidence>
<dbReference type="SUPFAM" id="SSF53850">
    <property type="entry name" value="Periplasmic binding protein-like II"/>
    <property type="match status" value="1"/>
</dbReference>
<evidence type="ECO:0000313" key="7">
    <source>
        <dbReference type="EMBL" id="AUN32821.1"/>
    </source>
</evidence>
<dbReference type="InterPro" id="IPR005119">
    <property type="entry name" value="LysR_subst-bd"/>
</dbReference>
<dbReference type="GO" id="GO:0003677">
    <property type="term" value="F:DNA binding"/>
    <property type="evidence" value="ECO:0007669"/>
    <property type="project" value="UniProtKB-KW"/>
</dbReference>
<keyword evidence="3" id="KW-0238">DNA-binding</keyword>
<dbReference type="InterPro" id="IPR000847">
    <property type="entry name" value="LysR_HTH_N"/>
</dbReference>
<dbReference type="EMBL" id="CP025612">
    <property type="protein sequence ID" value="AUN32821.1"/>
    <property type="molecule type" value="Genomic_DNA"/>
</dbReference>
<dbReference type="Pfam" id="PF00126">
    <property type="entry name" value="HTH_1"/>
    <property type="match status" value="1"/>
</dbReference>
<reference evidence="7 8" key="1">
    <citation type="submission" date="2017-12" db="EMBL/GenBank/DDBJ databases">
        <title>Genomes of bacteria within cyanobacterial aggregates.</title>
        <authorList>
            <person name="Cai H."/>
        </authorList>
    </citation>
    <scope>NUCLEOTIDE SEQUENCE [LARGE SCALE GENOMIC DNA]</scope>
    <source>
        <strain evidence="7 8">TH16</strain>
    </source>
</reference>
<protein>
    <submittedName>
        <fullName evidence="7">LysR family transcriptional regulator</fullName>
    </submittedName>
</protein>
<dbReference type="Gene3D" id="1.10.10.10">
    <property type="entry name" value="Winged helix-like DNA-binding domain superfamily/Winged helix DNA-binding domain"/>
    <property type="match status" value="1"/>
</dbReference>
<dbReference type="Proteomes" id="UP000234752">
    <property type="component" value="Chromosome eg_2"/>
</dbReference>
<dbReference type="SUPFAM" id="SSF46785">
    <property type="entry name" value="Winged helix' DNA-binding domain"/>
    <property type="match status" value="1"/>
</dbReference>
<proteinExistence type="inferred from homology"/>
<dbReference type="PANTHER" id="PTHR30346">
    <property type="entry name" value="TRANSCRIPTIONAL DUAL REGULATOR HCAR-RELATED"/>
    <property type="match status" value="1"/>
</dbReference>
<dbReference type="AlphaFoldDB" id="A0A2K9NIE6"/>
<evidence type="ECO:0000256" key="1">
    <source>
        <dbReference type="ARBA" id="ARBA00009437"/>
    </source>
</evidence>
<dbReference type="Gene3D" id="3.40.190.10">
    <property type="entry name" value="Periplasmic binding protein-like II"/>
    <property type="match status" value="2"/>
</dbReference>